<organism evidence="1 2">
    <name type="scientific">Sphingomonas humi</name>
    <dbReference type="NCBI Taxonomy" id="335630"/>
    <lineage>
        <taxon>Bacteria</taxon>
        <taxon>Pseudomonadati</taxon>
        <taxon>Pseudomonadota</taxon>
        <taxon>Alphaproteobacteria</taxon>
        <taxon>Sphingomonadales</taxon>
        <taxon>Sphingomonadaceae</taxon>
        <taxon>Sphingomonas</taxon>
    </lineage>
</organism>
<name>A0ABP7S016_9SPHN</name>
<evidence type="ECO:0000313" key="2">
    <source>
        <dbReference type="Proteomes" id="UP001501310"/>
    </source>
</evidence>
<gene>
    <name evidence="1" type="ORF">GCM10022211_15950</name>
</gene>
<evidence type="ECO:0000313" key="1">
    <source>
        <dbReference type="EMBL" id="GAA4004720.1"/>
    </source>
</evidence>
<protein>
    <submittedName>
        <fullName evidence="1">DUF72 domain-containing protein</fullName>
    </submittedName>
</protein>
<dbReference type="EMBL" id="BAAAZD010000002">
    <property type="protein sequence ID" value="GAA4004720.1"/>
    <property type="molecule type" value="Genomic_DNA"/>
</dbReference>
<dbReference type="PANTHER" id="PTHR30348">
    <property type="entry name" value="UNCHARACTERIZED PROTEIN YECE"/>
    <property type="match status" value="1"/>
</dbReference>
<sequence>MDRDQPTRIGTAGWSISRDCADAFPADGSGLERYGAVFSCAEINSSFHRPHRHSTWAKWRDSVPPGFRFSAKLPKAITHERRLLQCADLLDTFLAEAGELGDKLAVLLVQLPPSLALDPAAARGFFGLLADRSPLPPAVEPRHASWFEPAADALLTELGIARVGADPARVPGAGQPLVVRGLAYWRLHGSPVIYRSSYADRLPALAAAIRAQPAADRWCIFDNTASSAAAGDALALMEALDGRRASTAS</sequence>
<dbReference type="Gene3D" id="3.20.20.410">
    <property type="entry name" value="Protein of unknown function UPF0759"/>
    <property type="match status" value="1"/>
</dbReference>
<dbReference type="InterPro" id="IPR036520">
    <property type="entry name" value="UPF0759_sf"/>
</dbReference>
<accession>A0ABP7S016</accession>
<dbReference type="SUPFAM" id="SSF117396">
    <property type="entry name" value="TM1631-like"/>
    <property type="match status" value="1"/>
</dbReference>
<dbReference type="InterPro" id="IPR002763">
    <property type="entry name" value="DUF72"/>
</dbReference>
<dbReference type="RefSeq" id="WP_344709716.1">
    <property type="nucleotide sequence ID" value="NZ_BAAAZD010000002.1"/>
</dbReference>
<dbReference type="Pfam" id="PF01904">
    <property type="entry name" value="DUF72"/>
    <property type="match status" value="1"/>
</dbReference>
<dbReference type="PANTHER" id="PTHR30348:SF14">
    <property type="entry name" value="BLR8050 PROTEIN"/>
    <property type="match status" value="1"/>
</dbReference>
<proteinExistence type="predicted"/>
<keyword evidence="2" id="KW-1185">Reference proteome</keyword>
<comment type="caution">
    <text evidence="1">The sequence shown here is derived from an EMBL/GenBank/DDBJ whole genome shotgun (WGS) entry which is preliminary data.</text>
</comment>
<reference evidence="2" key="1">
    <citation type="journal article" date="2019" name="Int. J. Syst. Evol. Microbiol.">
        <title>The Global Catalogue of Microorganisms (GCM) 10K type strain sequencing project: providing services to taxonomists for standard genome sequencing and annotation.</title>
        <authorList>
            <consortium name="The Broad Institute Genomics Platform"/>
            <consortium name="The Broad Institute Genome Sequencing Center for Infectious Disease"/>
            <person name="Wu L."/>
            <person name="Ma J."/>
        </authorList>
    </citation>
    <scope>NUCLEOTIDE SEQUENCE [LARGE SCALE GENOMIC DNA]</scope>
    <source>
        <strain evidence="2">JCM 16603</strain>
    </source>
</reference>
<dbReference type="Proteomes" id="UP001501310">
    <property type="component" value="Unassembled WGS sequence"/>
</dbReference>